<name>A0A9P5JZI3_9AGAM</name>
<dbReference type="EMBL" id="WHVB01000024">
    <property type="protein sequence ID" value="KAF8470949.1"/>
    <property type="molecule type" value="Genomic_DNA"/>
</dbReference>
<evidence type="ECO:0000313" key="1">
    <source>
        <dbReference type="EMBL" id="KAF8470949.1"/>
    </source>
</evidence>
<keyword evidence="2" id="KW-1185">Reference proteome</keyword>
<proteinExistence type="predicted"/>
<protein>
    <submittedName>
        <fullName evidence="1">Uncharacterized protein</fullName>
    </submittedName>
</protein>
<reference evidence="1" key="2">
    <citation type="journal article" date="2020" name="Nat. Commun.">
        <title>Large-scale genome sequencing of mycorrhizal fungi provides insights into the early evolution of symbiotic traits.</title>
        <authorList>
            <person name="Miyauchi S."/>
            <person name="Kiss E."/>
            <person name="Kuo A."/>
            <person name="Drula E."/>
            <person name="Kohler A."/>
            <person name="Sanchez-Garcia M."/>
            <person name="Morin E."/>
            <person name="Andreopoulos B."/>
            <person name="Barry K.W."/>
            <person name="Bonito G."/>
            <person name="Buee M."/>
            <person name="Carver A."/>
            <person name="Chen C."/>
            <person name="Cichocki N."/>
            <person name="Clum A."/>
            <person name="Culley D."/>
            <person name="Crous P.W."/>
            <person name="Fauchery L."/>
            <person name="Girlanda M."/>
            <person name="Hayes R.D."/>
            <person name="Keri Z."/>
            <person name="LaButti K."/>
            <person name="Lipzen A."/>
            <person name="Lombard V."/>
            <person name="Magnuson J."/>
            <person name="Maillard F."/>
            <person name="Murat C."/>
            <person name="Nolan M."/>
            <person name="Ohm R.A."/>
            <person name="Pangilinan J."/>
            <person name="Pereira M.F."/>
            <person name="Perotto S."/>
            <person name="Peter M."/>
            <person name="Pfister S."/>
            <person name="Riley R."/>
            <person name="Sitrit Y."/>
            <person name="Stielow J.B."/>
            <person name="Szollosi G."/>
            <person name="Zifcakova L."/>
            <person name="Stursova M."/>
            <person name="Spatafora J.W."/>
            <person name="Tedersoo L."/>
            <person name="Vaario L.M."/>
            <person name="Yamada A."/>
            <person name="Yan M."/>
            <person name="Wang P."/>
            <person name="Xu J."/>
            <person name="Bruns T."/>
            <person name="Baldrian P."/>
            <person name="Vilgalys R."/>
            <person name="Dunand C."/>
            <person name="Henrissat B."/>
            <person name="Grigoriev I.V."/>
            <person name="Hibbett D."/>
            <person name="Nagy L.G."/>
            <person name="Martin F.M."/>
        </authorList>
    </citation>
    <scope>NUCLEOTIDE SEQUENCE</scope>
    <source>
        <strain evidence="1">Prilba</strain>
    </source>
</reference>
<dbReference type="AlphaFoldDB" id="A0A9P5JZI3"/>
<evidence type="ECO:0000313" key="2">
    <source>
        <dbReference type="Proteomes" id="UP000759537"/>
    </source>
</evidence>
<dbReference type="OrthoDB" id="3253976at2759"/>
<accession>A0A9P5JZI3</accession>
<gene>
    <name evidence="1" type="ORF">DFH94DRAFT_770290</name>
</gene>
<reference evidence="1" key="1">
    <citation type="submission" date="2019-10" db="EMBL/GenBank/DDBJ databases">
        <authorList>
            <consortium name="DOE Joint Genome Institute"/>
            <person name="Kuo A."/>
            <person name="Miyauchi S."/>
            <person name="Kiss E."/>
            <person name="Drula E."/>
            <person name="Kohler A."/>
            <person name="Sanchez-Garcia M."/>
            <person name="Andreopoulos B."/>
            <person name="Barry K.W."/>
            <person name="Bonito G."/>
            <person name="Buee M."/>
            <person name="Carver A."/>
            <person name="Chen C."/>
            <person name="Cichocki N."/>
            <person name="Clum A."/>
            <person name="Culley D."/>
            <person name="Crous P.W."/>
            <person name="Fauchery L."/>
            <person name="Girlanda M."/>
            <person name="Hayes R."/>
            <person name="Keri Z."/>
            <person name="LaButti K."/>
            <person name="Lipzen A."/>
            <person name="Lombard V."/>
            <person name="Magnuson J."/>
            <person name="Maillard F."/>
            <person name="Morin E."/>
            <person name="Murat C."/>
            <person name="Nolan M."/>
            <person name="Ohm R."/>
            <person name="Pangilinan J."/>
            <person name="Pereira M."/>
            <person name="Perotto S."/>
            <person name="Peter M."/>
            <person name="Riley R."/>
            <person name="Sitrit Y."/>
            <person name="Stielow B."/>
            <person name="Szollosi G."/>
            <person name="Zifcakova L."/>
            <person name="Stursova M."/>
            <person name="Spatafora J.W."/>
            <person name="Tedersoo L."/>
            <person name="Vaario L.-M."/>
            <person name="Yamada A."/>
            <person name="Yan M."/>
            <person name="Wang P."/>
            <person name="Xu J."/>
            <person name="Bruns T."/>
            <person name="Baldrian P."/>
            <person name="Vilgalys R."/>
            <person name="Henrissat B."/>
            <person name="Grigoriev I.V."/>
            <person name="Hibbett D."/>
            <person name="Nagy L.G."/>
            <person name="Martin F.M."/>
        </authorList>
    </citation>
    <scope>NUCLEOTIDE SEQUENCE</scope>
    <source>
        <strain evidence="1">Prilba</strain>
    </source>
</reference>
<comment type="caution">
    <text evidence="1">The sequence shown here is derived from an EMBL/GenBank/DDBJ whole genome shotgun (WGS) entry which is preliminary data.</text>
</comment>
<sequence>MANLIRSAKSGSEWTSNDLDAFNIQIETVDVHEFFGIPLSHRPALRAEPSIGSIILDHVNAPVGLNLSREVRLFFRLLRDVVTRDDTAQESFVDDFFLHLLGPVLRFDEPDRVLHQRENFHFIMCGKLVDARPNIVLHDSENRILLLVQDKRPFSQGQVEPQLVASALAAFHTDDSRRTAVGLQPMLVERYVGIVMIGVAPRFYKIVITRALVDAVRHGQFPAVERLVLPIPTPNVNDYLREGMLPLLNRRVCFQCLELLKTLL</sequence>
<organism evidence="1 2">
    <name type="scientific">Russula ochroleuca</name>
    <dbReference type="NCBI Taxonomy" id="152965"/>
    <lineage>
        <taxon>Eukaryota</taxon>
        <taxon>Fungi</taxon>
        <taxon>Dikarya</taxon>
        <taxon>Basidiomycota</taxon>
        <taxon>Agaricomycotina</taxon>
        <taxon>Agaricomycetes</taxon>
        <taxon>Russulales</taxon>
        <taxon>Russulaceae</taxon>
        <taxon>Russula</taxon>
    </lineage>
</organism>
<dbReference type="Proteomes" id="UP000759537">
    <property type="component" value="Unassembled WGS sequence"/>
</dbReference>